<dbReference type="Pfam" id="PF01593">
    <property type="entry name" value="Amino_oxidase"/>
    <property type="match status" value="1"/>
</dbReference>
<dbReference type="UniPathway" id="UPA00252"/>
<protein>
    <recommendedName>
        <fullName evidence="7 12">Coproporphyrinogen III oxidase</fullName>
        <ecNumber evidence="6 12">1.3.3.15</ecNumber>
    </recommendedName>
</protein>
<evidence type="ECO:0000256" key="6">
    <source>
        <dbReference type="ARBA" id="ARBA00012402"/>
    </source>
</evidence>
<dbReference type="GO" id="GO:0005737">
    <property type="term" value="C:cytoplasm"/>
    <property type="evidence" value="ECO:0007669"/>
    <property type="project" value="UniProtKB-SubCell"/>
</dbReference>
<name>A0A1H9VWC1_9MICO</name>
<organism evidence="14 15">
    <name type="scientific">Pedococcus cremeus</name>
    <dbReference type="NCBI Taxonomy" id="587636"/>
    <lineage>
        <taxon>Bacteria</taxon>
        <taxon>Bacillati</taxon>
        <taxon>Actinomycetota</taxon>
        <taxon>Actinomycetes</taxon>
        <taxon>Micrococcales</taxon>
        <taxon>Intrasporangiaceae</taxon>
        <taxon>Pedococcus</taxon>
    </lineage>
</organism>
<comment type="cofactor">
    <cofactor evidence="2 12">
        <name>FAD</name>
        <dbReference type="ChEBI" id="CHEBI:57692"/>
    </cofactor>
</comment>
<dbReference type="SUPFAM" id="SSF51905">
    <property type="entry name" value="FAD/NAD(P)-binding domain"/>
    <property type="match status" value="1"/>
</dbReference>
<comment type="function">
    <text evidence="3 12">Involved in coproporphyrin-dependent heme b biosynthesis. Catalyzes the oxidation of coproporphyrinogen III to coproporphyrin III.</text>
</comment>
<dbReference type="Gene3D" id="3.90.660.20">
    <property type="entry name" value="Protoporphyrinogen oxidase, mitochondrial, domain 2"/>
    <property type="match status" value="1"/>
</dbReference>
<dbReference type="InterPro" id="IPR036188">
    <property type="entry name" value="FAD/NAD-bd_sf"/>
</dbReference>
<dbReference type="InterPro" id="IPR002937">
    <property type="entry name" value="Amino_oxidase"/>
</dbReference>
<dbReference type="EMBL" id="FOHB01000004">
    <property type="protein sequence ID" value="SES25819.1"/>
    <property type="molecule type" value="Genomic_DNA"/>
</dbReference>
<evidence type="ECO:0000313" key="14">
    <source>
        <dbReference type="EMBL" id="SES25819.1"/>
    </source>
</evidence>
<keyword evidence="8 12" id="KW-0285">Flavoprotein</keyword>
<feature type="domain" description="Amine oxidase" evidence="13">
    <location>
        <begin position="13"/>
        <end position="449"/>
    </location>
</feature>
<sequence length="462" mass="47389">MPGHSAVVVGGGVAGLTAARRLAQQGLSVTLVEGSRRLGGQVHTTWLDGLPVDVGAEALVTSPSTTALLAELRLVDTSIAPRTGATWLATPRGLRRLPAGVGPAGPSRLRPVVSSGILSARGVGRAALEPFTARRHRGMADVSVGEFVTGRFGREVADRIVDPLLGGIASGDIDRLSLRACAPQLAPLLDSGRSVAVRAVLHRPRAAGPRLVTWARGLASLPMALMDGVDLDLRLGDRATEVTRSPGGRYAVRLASGEALDADAVVLAVSSAVAQPLLRDVVPAAAQALSGARFATVATLVAAFPRSEALACPVLAGTGLMVPSSTGRLLKAATFLSTKWPHLASSDLFLGRLSAGRVGASTVDSLNDDELTAALMADLAALTGFDTAPLRTVVHRWRETVAQHELGHPERVRAARSALAEHPALVLAGASYDGGGVAGCLRSGEAAARSAVESLTEEVAAP</sequence>
<keyword evidence="11 12" id="KW-0350">Heme biosynthesis</keyword>
<comment type="catalytic activity">
    <reaction evidence="1">
        <text>coproporphyrinogen III + 3 O2 = coproporphyrin III + 3 H2O2</text>
        <dbReference type="Rhea" id="RHEA:43436"/>
        <dbReference type="ChEBI" id="CHEBI:15379"/>
        <dbReference type="ChEBI" id="CHEBI:16240"/>
        <dbReference type="ChEBI" id="CHEBI:57309"/>
        <dbReference type="ChEBI" id="CHEBI:131725"/>
        <dbReference type="EC" id="1.3.3.15"/>
    </reaction>
    <physiologicalReaction direction="left-to-right" evidence="1">
        <dbReference type="Rhea" id="RHEA:43437"/>
    </physiologicalReaction>
</comment>
<dbReference type="EC" id="1.3.3.15" evidence="6 12"/>
<dbReference type="SUPFAM" id="SSF54373">
    <property type="entry name" value="FAD-linked reductases, C-terminal domain"/>
    <property type="match status" value="1"/>
</dbReference>
<evidence type="ECO:0000256" key="7">
    <source>
        <dbReference type="ARBA" id="ARBA00019046"/>
    </source>
</evidence>
<gene>
    <name evidence="14" type="ORF">SAMN05216199_2601</name>
</gene>
<evidence type="ECO:0000256" key="11">
    <source>
        <dbReference type="ARBA" id="ARBA00023133"/>
    </source>
</evidence>
<keyword evidence="10 12" id="KW-0560">Oxidoreductase</keyword>
<dbReference type="PANTHER" id="PTHR42923">
    <property type="entry name" value="PROTOPORPHYRINOGEN OXIDASE"/>
    <property type="match status" value="1"/>
</dbReference>
<dbReference type="GO" id="GO:0004729">
    <property type="term" value="F:oxygen-dependent protoporphyrinogen oxidase activity"/>
    <property type="evidence" value="ECO:0007669"/>
    <property type="project" value="UniProtKB-UniRule"/>
</dbReference>
<dbReference type="InterPro" id="IPR050464">
    <property type="entry name" value="Zeta_carotene_desat/Oxidored"/>
</dbReference>
<evidence type="ECO:0000256" key="8">
    <source>
        <dbReference type="ARBA" id="ARBA00022630"/>
    </source>
</evidence>
<evidence type="ECO:0000256" key="2">
    <source>
        <dbReference type="ARBA" id="ARBA00001974"/>
    </source>
</evidence>
<evidence type="ECO:0000256" key="1">
    <source>
        <dbReference type="ARBA" id="ARBA00001755"/>
    </source>
</evidence>
<keyword evidence="12" id="KW-0963">Cytoplasm</keyword>
<evidence type="ECO:0000256" key="3">
    <source>
        <dbReference type="ARBA" id="ARBA00002185"/>
    </source>
</evidence>
<keyword evidence="9 12" id="KW-0274">FAD</keyword>
<evidence type="ECO:0000313" key="15">
    <source>
        <dbReference type="Proteomes" id="UP000199019"/>
    </source>
</evidence>
<dbReference type="Gene3D" id="1.10.3110.10">
    <property type="entry name" value="protoporphyrinogen ix oxidase, domain 3"/>
    <property type="match status" value="1"/>
</dbReference>
<accession>A0A1H9VWC1</accession>
<dbReference type="AlphaFoldDB" id="A0A1H9VWC1"/>
<dbReference type="GO" id="GO:0006783">
    <property type="term" value="P:heme biosynthetic process"/>
    <property type="evidence" value="ECO:0007669"/>
    <property type="project" value="UniProtKB-UniRule"/>
</dbReference>
<dbReference type="NCBIfam" id="TIGR00562">
    <property type="entry name" value="proto_IX_ox"/>
    <property type="match status" value="1"/>
</dbReference>
<dbReference type="Gene3D" id="3.50.50.60">
    <property type="entry name" value="FAD/NAD(P)-binding domain"/>
    <property type="match status" value="1"/>
</dbReference>
<reference evidence="15" key="1">
    <citation type="submission" date="2016-10" db="EMBL/GenBank/DDBJ databases">
        <authorList>
            <person name="Varghese N."/>
            <person name="Submissions S."/>
        </authorList>
    </citation>
    <scope>NUCLEOTIDE SEQUENCE [LARGE SCALE GENOMIC DNA]</scope>
    <source>
        <strain evidence="15">CGMCC 1.6963</strain>
    </source>
</reference>
<evidence type="ECO:0000256" key="9">
    <source>
        <dbReference type="ARBA" id="ARBA00022827"/>
    </source>
</evidence>
<evidence type="ECO:0000259" key="13">
    <source>
        <dbReference type="Pfam" id="PF01593"/>
    </source>
</evidence>
<dbReference type="InterPro" id="IPR004572">
    <property type="entry name" value="Protoporphyrinogen_oxidase"/>
</dbReference>
<comment type="subcellular location">
    <subcellularLocation>
        <location evidence="12">Cytoplasm</location>
    </subcellularLocation>
</comment>
<evidence type="ECO:0000256" key="5">
    <source>
        <dbReference type="ARBA" id="ARBA00008310"/>
    </source>
</evidence>
<dbReference type="PANTHER" id="PTHR42923:SF3">
    <property type="entry name" value="PROTOPORPHYRINOGEN OXIDASE"/>
    <property type="match status" value="1"/>
</dbReference>
<evidence type="ECO:0000256" key="12">
    <source>
        <dbReference type="RuleBase" id="RU364052"/>
    </source>
</evidence>
<keyword evidence="15" id="KW-1185">Reference proteome</keyword>
<dbReference type="Proteomes" id="UP000199019">
    <property type="component" value="Unassembled WGS sequence"/>
</dbReference>
<comment type="pathway">
    <text evidence="4 12">Porphyrin-containing compound metabolism; protoheme biosynthesis.</text>
</comment>
<proteinExistence type="inferred from homology"/>
<dbReference type="STRING" id="587636.SAMN05216199_2601"/>
<evidence type="ECO:0000256" key="10">
    <source>
        <dbReference type="ARBA" id="ARBA00023002"/>
    </source>
</evidence>
<comment type="similarity">
    <text evidence="5 12">Belongs to the protoporphyrinogen/coproporphyrinogen oxidase family. Coproporphyrinogen III oxidase subfamily.</text>
</comment>
<evidence type="ECO:0000256" key="4">
    <source>
        <dbReference type="ARBA" id="ARBA00004744"/>
    </source>
</evidence>